<gene>
    <name evidence="1" type="ORF">FHG66_07770</name>
</gene>
<organism evidence="1 2">
    <name type="scientific">Rubellimicrobium rubrum</name>
    <dbReference type="NCBI Taxonomy" id="2585369"/>
    <lineage>
        <taxon>Bacteria</taxon>
        <taxon>Pseudomonadati</taxon>
        <taxon>Pseudomonadota</taxon>
        <taxon>Alphaproteobacteria</taxon>
        <taxon>Rhodobacterales</taxon>
        <taxon>Roseobacteraceae</taxon>
        <taxon>Rubellimicrobium</taxon>
    </lineage>
</organism>
<dbReference type="EMBL" id="VDFU01000006">
    <property type="protein sequence ID" value="TNC50857.1"/>
    <property type="molecule type" value="Genomic_DNA"/>
</dbReference>
<accession>A0A5C4N1P3</accession>
<dbReference type="OrthoDB" id="9802444at2"/>
<dbReference type="RefSeq" id="WP_139076178.1">
    <property type="nucleotide sequence ID" value="NZ_VDFU01000006.1"/>
</dbReference>
<dbReference type="AlphaFoldDB" id="A0A5C4N1P3"/>
<dbReference type="Proteomes" id="UP000305887">
    <property type="component" value="Unassembled WGS sequence"/>
</dbReference>
<name>A0A5C4N1P3_9RHOB</name>
<comment type="caution">
    <text evidence="1">The sequence shown here is derived from an EMBL/GenBank/DDBJ whole genome shotgun (WGS) entry which is preliminary data.</text>
</comment>
<reference evidence="1 2" key="1">
    <citation type="submission" date="2019-06" db="EMBL/GenBank/DDBJ databases">
        <title>YIM 131921 draft genome.</title>
        <authorList>
            <person name="Jiang L."/>
        </authorList>
    </citation>
    <scope>NUCLEOTIDE SEQUENCE [LARGE SCALE GENOMIC DNA]</scope>
    <source>
        <strain evidence="1 2">YIM 131921</strain>
    </source>
</reference>
<evidence type="ECO:0008006" key="3">
    <source>
        <dbReference type="Google" id="ProtNLM"/>
    </source>
</evidence>
<dbReference type="InterPro" id="IPR017853">
    <property type="entry name" value="GH"/>
</dbReference>
<dbReference type="Gene3D" id="3.20.20.80">
    <property type="entry name" value="Glycosidases"/>
    <property type="match status" value="1"/>
</dbReference>
<evidence type="ECO:0000313" key="1">
    <source>
        <dbReference type="EMBL" id="TNC50857.1"/>
    </source>
</evidence>
<proteinExistence type="predicted"/>
<evidence type="ECO:0000313" key="2">
    <source>
        <dbReference type="Proteomes" id="UP000305887"/>
    </source>
</evidence>
<protein>
    <recommendedName>
        <fullName evidence="3">Cellulase family glycosylhydrolase</fullName>
    </recommendedName>
</protein>
<keyword evidence="2" id="KW-1185">Reference proteome</keyword>
<dbReference type="SUPFAM" id="SSF51445">
    <property type="entry name" value="(Trans)glycosidases"/>
    <property type="match status" value="1"/>
</dbReference>
<sequence>MAKGLPWVRVAPDSPYFVTDDGRPWHPIGQNDAITWPELQGLFRRKDLAAVDRHLDWLASHGVTCLRVMMEYAQGENRYLERPVGHFQPNMVRLWDDFIALCERHGLRLLLTPFDTFWMWIRWAKHPYNRANGGPCSARNRLLLCRGTLDAIKNRLTFAVERWGGSGAIFAWDLWNEMHPAQMGDASTSFGPVASELSDHVRLLEMRLYGRAHPQTVSLFGPVLQSHPDVADTIFRHPTLDFASTHLYADGTIDHPRNSVDPALAVGELVREALGHAPADRPYFDSEHGPIHTFKDRKRTLPEVFDDEYFRHIQWAHLASGGAGGGMRWPNRSPHILTPGMRRSQQSLAAFMPLVDWADFRRTNRNHELRVLSPSFRGFACADGRQAVLWFLRVDRLVNRSRMVDPDAPALSVVAELPGMDEGRYSVTAWSTRDARIEAEWEATSRDGLLKLETPPTVTDVALAVRPAT</sequence>